<dbReference type="AlphaFoldDB" id="A0A4R6VC17"/>
<dbReference type="Proteomes" id="UP000295657">
    <property type="component" value="Unassembled WGS sequence"/>
</dbReference>
<evidence type="ECO:0000256" key="1">
    <source>
        <dbReference type="SAM" id="MobiDB-lite"/>
    </source>
</evidence>
<organism evidence="3 4">
    <name type="scientific">Mesocricetibacter intestinalis</name>
    <dbReference type="NCBI Taxonomy" id="1521930"/>
    <lineage>
        <taxon>Bacteria</taxon>
        <taxon>Pseudomonadati</taxon>
        <taxon>Pseudomonadota</taxon>
        <taxon>Gammaproteobacteria</taxon>
        <taxon>Pasteurellales</taxon>
        <taxon>Pasteurellaceae</taxon>
        <taxon>Mesocricetibacter</taxon>
    </lineage>
</organism>
<name>A0A4R6VC17_9PAST</name>
<proteinExistence type="predicted"/>
<evidence type="ECO:0000256" key="2">
    <source>
        <dbReference type="SAM" id="Phobius"/>
    </source>
</evidence>
<keyword evidence="2" id="KW-0472">Membrane</keyword>
<dbReference type="SUPFAM" id="SSF53300">
    <property type="entry name" value="vWA-like"/>
    <property type="match status" value="1"/>
</dbReference>
<feature type="region of interest" description="Disordered" evidence="1">
    <location>
        <begin position="77"/>
        <end position="99"/>
    </location>
</feature>
<accession>A0A4R6VC17</accession>
<protein>
    <submittedName>
        <fullName evidence="3">Tight adherence protein G</fullName>
    </submittedName>
</protein>
<feature type="transmembrane region" description="Helical" evidence="2">
    <location>
        <begin position="25"/>
        <end position="45"/>
    </location>
</feature>
<keyword evidence="2" id="KW-1133">Transmembrane helix</keyword>
<dbReference type="OrthoDB" id="5670502at2"/>
<dbReference type="RefSeq" id="WP_133544627.1">
    <property type="nucleotide sequence ID" value="NZ_SNYQ01000004.1"/>
</dbReference>
<reference evidence="3 4" key="1">
    <citation type="submission" date="2019-03" db="EMBL/GenBank/DDBJ databases">
        <title>Genomic Encyclopedia of Type Strains, Phase IV (KMG-IV): sequencing the most valuable type-strain genomes for metagenomic binning, comparative biology and taxonomic classification.</title>
        <authorList>
            <person name="Goeker M."/>
        </authorList>
    </citation>
    <scope>NUCLEOTIDE SEQUENCE [LARGE SCALE GENOMIC DNA]</scope>
    <source>
        <strain evidence="3 4">DSM 28403</strain>
    </source>
</reference>
<dbReference type="InterPro" id="IPR036465">
    <property type="entry name" value="vWFA_dom_sf"/>
</dbReference>
<evidence type="ECO:0000313" key="3">
    <source>
        <dbReference type="EMBL" id="TDQ57629.1"/>
    </source>
</evidence>
<dbReference type="Gene3D" id="3.40.50.410">
    <property type="entry name" value="von Willebrand factor, type A domain"/>
    <property type="match status" value="1"/>
</dbReference>
<comment type="caution">
    <text evidence="3">The sequence shown here is derived from an EMBL/GenBank/DDBJ whole genome shotgun (WGS) entry which is preliminary data.</text>
</comment>
<dbReference type="EMBL" id="SNYQ01000004">
    <property type="protein sequence ID" value="TDQ57629.1"/>
    <property type="molecule type" value="Genomic_DNA"/>
</dbReference>
<keyword evidence="4" id="KW-1185">Reference proteome</keyword>
<gene>
    <name evidence="3" type="ORF">EDC45_1276</name>
</gene>
<evidence type="ECO:0000313" key="4">
    <source>
        <dbReference type="Proteomes" id="UP000295657"/>
    </source>
</evidence>
<sequence>MKKGFYFTAACYRAWRQFYKNERGVYTVLMGLLGFVLIGLVALAVDGSGLLLDKARFVQGMEQAALALVAENNANRETKEHSDIKRQSDPNRKLNLSERQDKRNKELIAGITRVYYLGNTYRPGNSKVKDDYQYQCDFVLRNDGTEGRSVACEVAGSFDRPSWLYLKDAPLSFEKTNKISSGAIYAQKNRDDVAPLDLMLVSDFTGSMRFNVNGGKDGKSKIDILKSVVRNLSDDLLDEKKAEREGRAISPYNRIGFTAFAFGAQQDSSSYCDLPYLLLPRSKRPGNVADSDLREYARSSAAGQYGPYLLEKSIDYRATIENIDKFSGKTISYPLSIPKGDRCLFNDNRATTRYWYGQKDLNSLKNTFSSLSVNGATLASSGILVGANYLMDVNTDPKAQPSELKTNTQRILLILSDGKDELNASATKDYGELSITPKLIEGGMCSKIQKKLDSLQDPKYAQRRSRVAFVAFGYPPEGRQRDAWLQCVGKHYYRADNEKELLDAFRRIIGLEEEVGHSLNKKPKFSRR</sequence>
<keyword evidence="2" id="KW-0812">Transmembrane</keyword>